<dbReference type="STRING" id="1507870.A0A1V8T243"/>
<evidence type="ECO:0000313" key="3">
    <source>
        <dbReference type="EMBL" id="OQO05486.1"/>
    </source>
</evidence>
<gene>
    <name evidence="3" type="ORF">B0A48_09255</name>
</gene>
<dbReference type="PANTHER" id="PTHR28244">
    <property type="entry name" value="RNA POLYMERASE I-SPECIFIC TRANSCRIPTION INITIATION FACTOR RRN11"/>
    <property type="match status" value="1"/>
</dbReference>
<feature type="compositionally biased region" description="Basic and acidic residues" evidence="1">
    <location>
        <begin position="137"/>
        <end position="146"/>
    </location>
</feature>
<dbReference type="Proteomes" id="UP000192596">
    <property type="component" value="Unassembled WGS sequence"/>
</dbReference>
<dbReference type="InParanoid" id="A0A1V8T243"/>
<accession>A0A1V8T243</accession>
<proteinExistence type="predicted"/>
<dbReference type="EMBL" id="NAJO01000019">
    <property type="protein sequence ID" value="OQO05486.1"/>
    <property type="molecule type" value="Genomic_DNA"/>
</dbReference>
<feature type="compositionally biased region" description="Basic and acidic residues" evidence="1">
    <location>
        <begin position="20"/>
        <end position="38"/>
    </location>
</feature>
<feature type="region of interest" description="Disordered" evidence="1">
    <location>
        <begin position="268"/>
        <end position="347"/>
    </location>
</feature>
<feature type="region of interest" description="Disordered" evidence="1">
    <location>
        <begin position="120"/>
        <end position="195"/>
    </location>
</feature>
<comment type="caution">
    <text evidence="3">The sequence shown here is derived from an EMBL/GenBank/DDBJ whole genome shotgun (WGS) entry which is preliminary data.</text>
</comment>
<dbReference type="GO" id="GO:0070860">
    <property type="term" value="C:RNA polymerase I core factor complex"/>
    <property type="evidence" value="ECO:0007669"/>
    <property type="project" value="TreeGrafter"/>
</dbReference>
<name>A0A1V8T243_9PEZI</name>
<dbReference type="GO" id="GO:0001164">
    <property type="term" value="F:RNA polymerase I core promoter sequence-specific DNA binding"/>
    <property type="evidence" value="ECO:0007669"/>
    <property type="project" value="TreeGrafter"/>
</dbReference>
<reference evidence="4" key="1">
    <citation type="submission" date="2017-03" db="EMBL/GenBank/DDBJ databases">
        <title>Genomes of endolithic fungi from Antarctica.</title>
        <authorList>
            <person name="Coleine C."/>
            <person name="Masonjones S."/>
            <person name="Stajich J.E."/>
        </authorList>
    </citation>
    <scope>NUCLEOTIDE SEQUENCE [LARGE SCALE GENOMIC DNA]</scope>
    <source>
        <strain evidence="4">CCFEE 5527</strain>
    </source>
</reference>
<feature type="compositionally biased region" description="Polar residues" evidence="1">
    <location>
        <begin position="147"/>
        <end position="156"/>
    </location>
</feature>
<organism evidence="3 4">
    <name type="scientific">Cryoendolithus antarcticus</name>
    <dbReference type="NCBI Taxonomy" id="1507870"/>
    <lineage>
        <taxon>Eukaryota</taxon>
        <taxon>Fungi</taxon>
        <taxon>Dikarya</taxon>
        <taxon>Ascomycota</taxon>
        <taxon>Pezizomycotina</taxon>
        <taxon>Dothideomycetes</taxon>
        <taxon>Dothideomycetidae</taxon>
        <taxon>Cladosporiales</taxon>
        <taxon>Cladosporiaceae</taxon>
        <taxon>Cryoendolithus</taxon>
    </lineage>
</organism>
<evidence type="ECO:0000259" key="2">
    <source>
        <dbReference type="Pfam" id="PF15463"/>
    </source>
</evidence>
<feature type="compositionally biased region" description="Polar residues" evidence="1">
    <location>
        <begin position="292"/>
        <end position="302"/>
    </location>
</feature>
<dbReference type="AlphaFoldDB" id="A0A1V8T243"/>
<dbReference type="GO" id="GO:0042790">
    <property type="term" value="P:nucleolar large rRNA transcription by RNA polymerase I"/>
    <property type="evidence" value="ECO:0007669"/>
    <property type="project" value="TreeGrafter"/>
</dbReference>
<evidence type="ECO:0000313" key="4">
    <source>
        <dbReference type="Proteomes" id="UP000192596"/>
    </source>
</evidence>
<sequence length="508" mass="55753">MEGMTEYVRHKSEGGQQPHKLHDLRAAVPTDDPRDGQRGRRPGSKNGKPSSKRKGSAHRVTGYESDASEADRHSTNASLPRAPPQPASDYQDSDFLEAEYQATLQKTKPKTLSEIVIKGDSIPSTSDGALTIISHGNKVDEMEQHSRLSQQPTKSQHPVERSHSTAIPNRRAPRGLPTSTTAQQAQHQSQYLSHDHQSGLLHGETELPLYSNDPTKPGGFQFGAAIPQKNVNLPLHKPTVQQPHVQSQGMTIAETVSNGVQNRYQSRQSTRNTVAPAALSAADAQHPRGQMMANTSRPQTAATHVPGKHKRGVPPVPLFNAPPHNPDPPIHPTQHSSDGYVSEEEPDEVEDSDLDHHFDDLAKMDYADLQREPFDKAPDADNFIVHNAPDDASLAEKLSAVLAQTVSGDDGVKIYDFRIKFMASLTIDEWEEAGAWLVQHFGTVVQNFTTVRREKRKAAIAFESEIEARDNSVGAKRSQIRGALDEMKVNGNAVLGTTPKKGRKESKE</sequence>
<keyword evidence="4" id="KW-1185">Reference proteome</keyword>
<dbReference type="InterPro" id="IPR053029">
    <property type="entry name" value="RNA_pol_I-specific_init_factor"/>
</dbReference>
<dbReference type="InterPro" id="IPR029178">
    <property type="entry name" value="Ecm11_C"/>
</dbReference>
<feature type="domain" description="Extracellular mutant protein 11 C-terminal" evidence="2">
    <location>
        <begin position="359"/>
        <end position="495"/>
    </location>
</feature>
<feature type="region of interest" description="Disordered" evidence="1">
    <location>
        <begin position="205"/>
        <end position="224"/>
    </location>
</feature>
<feature type="compositionally biased region" description="Low complexity" evidence="1">
    <location>
        <begin position="178"/>
        <end position="190"/>
    </location>
</feature>
<dbReference type="PANTHER" id="PTHR28244:SF1">
    <property type="entry name" value="RNA POLYMERASE I-SPECIFIC TRANSCRIPTION INITIATION FACTOR RRN11"/>
    <property type="match status" value="1"/>
</dbReference>
<dbReference type="GO" id="GO:0017025">
    <property type="term" value="F:TBP-class protein binding"/>
    <property type="evidence" value="ECO:0007669"/>
    <property type="project" value="TreeGrafter"/>
</dbReference>
<dbReference type="Pfam" id="PF15463">
    <property type="entry name" value="ECM11"/>
    <property type="match status" value="1"/>
</dbReference>
<dbReference type="OrthoDB" id="5346740at2759"/>
<feature type="region of interest" description="Disordered" evidence="1">
    <location>
        <begin position="1"/>
        <end position="96"/>
    </location>
</feature>
<protein>
    <recommendedName>
        <fullName evidence="2">Extracellular mutant protein 11 C-terminal domain-containing protein</fullName>
    </recommendedName>
</protein>
<evidence type="ECO:0000256" key="1">
    <source>
        <dbReference type="SAM" id="MobiDB-lite"/>
    </source>
</evidence>